<dbReference type="Proteomes" id="UP000003697">
    <property type="component" value="Unassembled WGS sequence"/>
</dbReference>
<sequence length="97" mass="11023">MTEDDSLVAIGDFDNSNHPARFFLSNDESHFDELVDTMPPYMLPGIEEVIYVGGRQQRLARELYCVACQERVSEDGGVQFGEVLLSEHRHDDHKALI</sequence>
<reference evidence="1 2" key="1">
    <citation type="submission" date="2011-01" db="EMBL/GenBank/DDBJ databases">
        <authorList>
            <person name="Muzny D."/>
            <person name="Qin X."/>
            <person name="Buhay C."/>
            <person name="Dugan-Rocha S."/>
            <person name="Ding Y."/>
            <person name="Chen G."/>
            <person name="Hawes A."/>
            <person name="Holder M."/>
            <person name="Jhangiani S."/>
            <person name="Johnson A."/>
            <person name="Khan Z."/>
            <person name="Li Z."/>
            <person name="Liu W."/>
            <person name="Liu X."/>
            <person name="Perez L."/>
            <person name="Shen H."/>
            <person name="Wang Q."/>
            <person name="Watt J."/>
            <person name="Xi L."/>
            <person name="Xin Y."/>
            <person name="Zhou J."/>
            <person name="Deng J."/>
            <person name="Jiang H."/>
            <person name="Liu Y."/>
            <person name="Qu J."/>
            <person name="Song X.-Z."/>
            <person name="Zhang L."/>
            <person name="Villasana D."/>
            <person name="Johnson A."/>
            <person name="Liu J."/>
            <person name="Liyanage D."/>
            <person name="Lorensuhewa L."/>
            <person name="Robinson T."/>
            <person name="Song A."/>
            <person name="Song B.-B."/>
            <person name="Dinh H."/>
            <person name="Thornton R."/>
            <person name="Coyle M."/>
            <person name="Francisco L."/>
            <person name="Jackson L."/>
            <person name="Javaid M."/>
            <person name="Korchina V."/>
            <person name="Kovar C."/>
            <person name="Mata R."/>
            <person name="Mathew T."/>
            <person name="Ngo R."/>
            <person name="Nguyen L."/>
            <person name="Nguyen N."/>
            <person name="Okwuonu G."/>
            <person name="Ongeri F."/>
            <person name="Pham C."/>
            <person name="Simmons D."/>
            <person name="Wilczek-Boney K."/>
            <person name="Hale W."/>
            <person name="Jakkamsetti A."/>
            <person name="Pham P."/>
            <person name="Ruth R."/>
            <person name="San Lucas F."/>
            <person name="Warren J."/>
            <person name="Zhang J."/>
            <person name="Zhao Z."/>
            <person name="Zhou C."/>
            <person name="Zhu D."/>
            <person name="Lee S."/>
            <person name="Bess C."/>
            <person name="Blankenburg K."/>
            <person name="Forbes L."/>
            <person name="Fu Q."/>
            <person name="Gubbala S."/>
            <person name="Hirani K."/>
            <person name="Jayaseelan J.C."/>
            <person name="Lara F."/>
            <person name="Munidasa M."/>
            <person name="Palculict T."/>
            <person name="Patil S."/>
            <person name="Pu L.-L."/>
            <person name="Saada N."/>
            <person name="Tang L."/>
            <person name="Weissenberger G."/>
            <person name="Zhu Y."/>
            <person name="Hemphill L."/>
            <person name="Shang Y."/>
            <person name="Youmans B."/>
            <person name="Ayvaz T."/>
            <person name="Ross M."/>
            <person name="Santibanez J."/>
            <person name="Aqrawi P."/>
            <person name="Gross S."/>
            <person name="Joshi V."/>
            <person name="Fowler G."/>
            <person name="Nazareth L."/>
            <person name="Reid J."/>
            <person name="Worley K."/>
            <person name="Petrosino J."/>
            <person name="Highlander S."/>
            <person name="Gibbs R."/>
        </authorList>
    </citation>
    <scope>NUCLEOTIDE SEQUENCE [LARGE SCALE GENOMIC DNA]</scope>
    <source>
        <strain evidence="1 2">ATCC 49124</strain>
    </source>
</reference>
<name>A0ABN0CGH9_STRVE</name>
<evidence type="ECO:0000313" key="2">
    <source>
        <dbReference type="Proteomes" id="UP000003697"/>
    </source>
</evidence>
<dbReference type="RefSeq" id="WP_003097332.1">
    <property type="nucleotide sequence ID" value="NZ_GL831112.1"/>
</dbReference>
<accession>A0ABN0CGH9</accession>
<comment type="caution">
    <text evidence="1">The sequence shown here is derived from an EMBL/GenBank/DDBJ whole genome shotgun (WGS) entry which is preliminary data.</text>
</comment>
<gene>
    <name evidence="1" type="ORF">HMPREF9425_1099</name>
</gene>
<proteinExistence type="predicted"/>
<dbReference type="EMBL" id="AEVI01000051">
    <property type="protein sequence ID" value="EFX95991.1"/>
    <property type="molecule type" value="Genomic_DNA"/>
</dbReference>
<keyword evidence="2" id="KW-1185">Reference proteome</keyword>
<protein>
    <submittedName>
        <fullName evidence="1">Uncharacterized protein</fullName>
    </submittedName>
</protein>
<organism evidence="1 2">
    <name type="scientific">Streptococcus vestibularis ATCC 49124</name>
    <dbReference type="NCBI Taxonomy" id="889206"/>
    <lineage>
        <taxon>Bacteria</taxon>
        <taxon>Bacillati</taxon>
        <taxon>Bacillota</taxon>
        <taxon>Bacilli</taxon>
        <taxon>Lactobacillales</taxon>
        <taxon>Streptococcaceae</taxon>
        <taxon>Streptococcus</taxon>
    </lineage>
</organism>
<evidence type="ECO:0000313" key="1">
    <source>
        <dbReference type="EMBL" id="EFX95991.1"/>
    </source>
</evidence>